<proteinExistence type="predicted"/>
<name>A0A813PCP2_9BILA</name>
<dbReference type="PROSITE" id="PS51278">
    <property type="entry name" value="GATASE_TYPE_2"/>
    <property type="match status" value="1"/>
</dbReference>
<accession>A0A813PCP2</accession>
<organism evidence="2 3">
    <name type="scientific">Adineta steineri</name>
    <dbReference type="NCBI Taxonomy" id="433720"/>
    <lineage>
        <taxon>Eukaryota</taxon>
        <taxon>Metazoa</taxon>
        <taxon>Spiralia</taxon>
        <taxon>Gnathifera</taxon>
        <taxon>Rotifera</taxon>
        <taxon>Eurotatoria</taxon>
        <taxon>Bdelloidea</taxon>
        <taxon>Adinetida</taxon>
        <taxon>Adinetidae</taxon>
        <taxon>Adineta</taxon>
    </lineage>
</organism>
<dbReference type="InterPro" id="IPR017932">
    <property type="entry name" value="GATase_2_dom"/>
</dbReference>
<dbReference type="GO" id="GO:0061672">
    <property type="term" value="C:glutathione hydrolase complex"/>
    <property type="evidence" value="ECO:0007669"/>
    <property type="project" value="TreeGrafter"/>
</dbReference>
<comment type="caution">
    <text evidence="2">The sequence shown here is derived from an EMBL/GenBank/DDBJ whole genome shotgun (WGS) entry which is preliminary data.</text>
</comment>
<dbReference type="PANTHER" id="PTHR43187:SF1">
    <property type="entry name" value="GLUTAMINE AMIDOTRANSFERASE DUG3-RELATED"/>
    <property type="match status" value="1"/>
</dbReference>
<evidence type="ECO:0000313" key="2">
    <source>
        <dbReference type="EMBL" id="CAF0749210.1"/>
    </source>
</evidence>
<protein>
    <recommendedName>
        <fullName evidence="1">Glutamine amidotransferase type-2 domain-containing protein</fullName>
    </recommendedName>
</protein>
<feature type="domain" description="Glutamine amidotransferase type-2" evidence="1">
    <location>
        <begin position="2"/>
        <end position="338"/>
    </location>
</feature>
<dbReference type="SUPFAM" id="SSF56235">
    <property type="entry name" value="N-terminal nucleophile aminohydrolases (Ntn hydrolases)"/>
    <property type="match status" value="1"/>
</dbReference>
<gene>
    <name evidence="2" type="ORF">IZO911_LOCUS4030</name>
</gene>
<dbReference type="GO" id="GO:0008242">
    <property type="term" value="F:omega peptidase activity"/>
    <property type="evidence" value="ECO:0007669"/>
    <property type="project" value="TreeGrafter"/>
</dbReference>
<dbReference type="InterPro" id="IPR029055">
    <property type="entry name" value="Ntn_hydrolases_N"/>
</dbReference>
<evidence type="ECO:0000259" key="1">
    <source>
        <dbReference type="PROSITE" id="PS51278"/>
    </source>
</evidence>
<dbReference type="AlphaFoldDB" id="A0A813PCP2"/>
<dbReference type="InterPro" id="IPR052373">
    <property type="entry name" value="Gamma-glu_amide_hydrolase"/>
</dbReference>
<dbReference type="Pfam" id="PF13522">
    <property type="entry name" value="GATase_6"/>
    <property type="match status" value="1"/>
</dbReference>
<sequence length="338" mass="38100">MCRWFAYIGEEPTLLEDVLIRPKHSIVKQIDVHFLPNLHITYDPHHGRKMLTSGVASDKHGPNHLTNIDGFGIGYYTGVAAEFNDDHVNKPCVYRNTRPPLNDLNMMSLCAHTSTKCVFAHIRAGSSFSPTVETNNHPFVFGRYMFMHNGVVANFLKIKVALLQRLSTAAYTNIFGTTDTEHVAALFFTHLGADWITELPIEKLKQAMINTLQDVLALVRESIKDTDEELPLSCLNFAVTDSCQLLAIRFSSIDEFEPPSLYYSTKAGPVLNRKYPDHPDGKEEVPKKAMRATHEHGKHVIVASEPNTYNTEDWHLVPSTSFVLIDKNLNVTVEKIQL</sequence>
<dbReference type="GO" id="GO:0005737">
    <property type="term" value="C:cytoplasm"/>
    <property type="evidence" value="ECO:0007669"/>
    <property type="project" value="TreeGrafter"/>
</dbReference>
<dbReference type="Proteomes" id="UP000663860">
    <property type="component" value="Unassembled WGS sequence"/>
</dbReference>
<dbReference type="Gene3D" id="3.60.20.10">
    <property type="entry name" value="Glutamine Phosphoribosylpyrophosphate, subunit 1, domain 1"/>
    <property type="match status" value="1"/>
</dbReference>
<reference evidence="2" key="1">
    <citation type="submission" date="2021-02" db="EMBL/GenBank/DDBJ databases">
        <authorList>
            <person name="Nowell W R."/>
        </authorList>
    </citation>
    <scope>NUCLEOTIDE SEQUENCE</scope>
</reference>
<dbReference type="GO" id="GO:0006751">
    <property type="term" value="P:glutathione catabolic process"/>
    <property type="evidence" value="ECO:0007669"/>
    <property type="project" value="TreeGrafter"/>
</dbReference>
<dbReference type="PANTHER" id="PTHR43187">
    <property type="entry name" value="GLUTAMINE AMIDOTRANSFERASE DUG3-RELATED"/>
    <property type="match status" value="1"/>
</dbReference>
<dbReference type="CDD" id="cd01908">
    <property type="entry name" value="YafJ"/>
    <property type="match status" value="1"/>
</dbReference>
<dbReference type="EMBL" id="CAJNOE010000022">
    <property type="protein sequence ID" value="CAF0749210.1"/>
    <property type="molecule type" value="Genomic_DNA"/>
</dbReference>
<evidence type="ECO:0000313" key="3">
    <source>
        <dbReference type="Proteomes" id="UP000663860"/>
    </source>
</evidence>